<dbReference type="SUPFAM" id="SSF51735">
    <property type="entry name" value="NAD(P)-binding Rossmann-fold domains"/>
    <property type="match status" value="1"/>
</dbReference>
<reference evidence="3 4" key="1">
    <citation type="submission" date="2020-12" db="EMBL/GenBank/DDBJ databases">
        <title>FDA dAtabase for Regulatory Grade micrObial Sequences (FDA-ARGOS): Supporting development and validation of Infectious Disease Dx tests.</title>
        <authorList>
            <person name="Sproer C."/>
            <person name="Gronow S."/>
            <person name="Severitt S."/>
            <person name="Schroder I."/>
            <person name="Tallon L."/>
            <person name="Sadzewicz L."/>
            <person name="Zhao X."/>
            <person name="Boylan J."/>
            <person name="Ott S."/>
            <person name="Bowen H."/>
            <person name="Vavikolanu K."/>
            <person name="Mehta A."/>
            <person name="Aluvathingal J."/>
            <person name="Nadendla S."/>
            <person name="Lowell S."/>
            <person name="Myers T."/>
            <person name="Yan Y."/>
            <person name="Sichtig H."/>
        </authorList>
    </citation>
    <scope>NUCLEOTIDE SEQUENCE [LARGE SCALE GENOMIC DNA]</scope>
    <source>
        <strain evidence="3 4">FDAARGOS_1053</strain>
    </source>
</reference>
<evidence type="ECO:0000313" key="3">
    <source>
        <dbReference type="EMBL" id="QQB46896.1"/>
    </source>
</evidence>
<dbReference type="GO" id="GO:0016020">
    <property type="term" value="C:membrane"/>
    <property type="evidence" value="ECO:0007669"/>
    <property type="project" value="TreeGrafter"/>
</dbReference>
<protein>
    <submittedName>
        <fullName evidence="3">SDR family oxidoreductase</fullName>
    </submittedName>
</protein>
<dbReference type="RefSeq" id="WP_084036446.1">
    <property type="nucleotide sequence ID" value="NZ_CP066007.1"/>
</dbReference>
<dbReference type="EMBL" id="CP066007">
    <property type="protein sequence ID" value="QQB46896.1"/>
    <property type="molecule type" value="Genomic_DNA"/>
</dbReference>
<dbReference type="Gene3D" id="3.40.50.720">
    <property type="entry name" value="NAD(P)-binding Rossmann-like Domain"/>
    <property type="match status" value="1"/>
</dbReference>
<evidence type="ECO:0000256" key="1">
    <source>
        <dbReference type="ARBA" id="ARBA00006484"/>
    </source>
</evidence>
<evidence type="ECO:0000313" key="4">
    <source>
        <dbReference type="Proteomes" id="UP000596145"/>
    </source>
</evidence>
<accession>A0A7T4EGD7</accession>
<dbReference type="GeneID" id="92761333"/>
<name>A0A7T4EGD7_9CORY</name>
<dbReference type="Pfam" id="PF00106">
    <property type="entry name" value="adh_short"/>
    <property type="match status" value="1"/>
</dbReference>
<keyword evidence="2" id="KW-0560">Oxidoreductase</keyword>
<evidence type="ECO:0000256" key="2">
    <source>
        <dbReference type="ARBA" id="ARBA00023002"/>
    </source>
</evidence>
<dbReference type="InterPro" id="IPR002347">
    <property type="entry name" value="SDR_fam"/>
</dbReference>
<dbReference type="Proteomes" id="UP000596145">
    <property type="component" value="Chromosome"/>
</dbReference>
<dbReference type="OrthoDB" id="158573at2"/>
<proteinExistence type="inferred from homology"/>
<gene>
    <name evidence="3" type="ORF">I6I10_02920</name>
</gene>
<organism evidence="3 4">
    <name type="scientific">Corynebacterium glucuronolyticum</name>
    <dbReference type="NCBI Taxonomy" id="39791"/>
    <lineage>
        <taxon>Bacteria</taxon>
        <taxon>Bacillati</taxon>
        <taxon>Actinomycetota</taxon>
        <taxon>Actinomycetes</taxon>
        <taxon>Mycobacteriales</taxon>
        <taxon>Corynebacteriaceae</taxon>
        <taxon>Corynebacterium</taxon>
    </lineage>
</organism>
<dbReference type="PROSITE" id="PS00061">
    <property type="entry name" value="ADH_SHORT"/>
    <property type="match status" value="1"/>
</dbReference>
<dbReference type="InterPro" id="IPR036291">
    <property type="entry name" value="NAD(P)-bd_dom_sf"/>
</dbReference>
<dbReference type="PANTHER" id="PTHR44196:SF1">
    <property type="entry name" value="DEHYDROGENASE_REDUCTASE SDR FAMILY MEMBER 7B"/>
    <property type="match status" value="1"/>
</dbReference>
<dbReference type="PANTHER" id="PTHR44196">
    <property type="entry name" value="DEHYDROGENASE/REDUCTASE SDR FAMILY MEMBER 7B"/>
    <property type="match status" value="1"/>
</dbReference>
<sequence>MIAIVTGATGGIGQALLPLLVDGGYHVYAAQHATDGAARDGVTWFDGWDVPDVERIDALIHCAGVCKLGPLAEVSEEEWRRAMDVNVIRPALMTSAALPLLRGAGGHVIYVNSGSGLTAKAQWGTYCASKFAAKAWCDTLRQEEPDIRVTSIHPGRINTGMQERIVAKEGGVYDGSRYIQPATVAQAIIHALEMTRDATPTEIMIRPR</sequence>
<dbReference type="AlphaFoldDB" id="A0A7T4EGD7"/>
<dbReference type="InterPro" id="IPR020904">
    <property type="entry name" value="Sc_DH/Rdtase_CS"/>
</dbReference>
<comment type="similarity">
    <text evidence="1">Belongs to the short-chain dehydrogenases/reductases (SDR) family.</text>
</comment>
<dbReference type="PRINTS" id="PR00081">
    <property type="entry name" value="GDHRDH"/>
</dbReference>
<dbReference type="GO" id="GO:0016491">
    <property type="term" value="F:oxidoreductase activity"/>
    <property type="evidence" value="ECO:0007669"/>
    <property type="project" value="UniProtKB-KW"/>
</dbReference>
<dbReference type="NCBIfam" id="NF006073">
    <property type="entry name" value="PRK08219.1"/>
    <property type="match status" value="1"/>
</dbReference>